<dbReference type="Proteomes" id="UP000187209">
    <property type="component" value="Unassembled WGS sequence"/>
</dbReference>
<organism evidence="5 6">
    <name type="scientific">Stentor coeruleus</name>
    <dbReference type="NCBI Taxonomy" id="5963"/>
    <lineage>
        <taxon>Eukaryota</taxon>
        <taxon>Sar</taxon>
        <taxon>Alveolata</taxon>
        <taxon>Ciliophora</taxon>
        <taxon>Postciliodesmatophora</taxon>
        <taxon>Heterotrichea</taxon>
        <taxon>Heterotrichida</taxon>
        <taxon>Stentoridae</taxon>
        <taxon>Stentor</taxon>
    </lineage>
</organism>
<evidence type="ECO:0000256" key="1">
    <source>
        <dbReference type="ARBA" id="ARBA00022737"/>
    </source>
</evidence>
<accession>A0A1R2CEI7</accession>
<feature type="domain" description="RRM" evidence="4">
    <location>
        <begin position="8"/>
        <end position="90"/>
    </location>
</feature>
<evidence type="ECO:0000259" key="4">
    <source>
        <dbReference type="PROSITE" id="PS50102"/>
    </source>
</evidence>
<keyword evidence="2 3" id="KW-0694">RNA-binding</keyword>
<dbReference type="SMART" id="SM00360">
    <property type="entry name" value="RRM"/>
    <property type="match status" value="2"/>
</dbReference>
<name>A0A1R2CEI7_9CILI</name>
<dbReference type="AlphaFoldDB" id="A0A1R2CEI7"/>
<dbReference type="OrthoDB" id="312488at2759"/>
<dbReference type="GO" id="GO:0003729">
    <property type="term" value="F:mRNA binding"/>
    <property type="evidence" value="ECO:0007669"/>
    <property type="project" value="TreeGrafter"/>
</dbReference>
<dbReference type="InterPro" id="IPR012677">
    <property type="entry name" value="Nucleotide-bd_a/b_plait_sf"/>
</dbReference>
<dbReference type="PANTHER" id="PTHR48032:SF6">
    <property type="entry name" value="RNA-BINDING (RRM_RBD_RNP MOTIFS) FAMILY PROTEIN"/>
    <property type="match status" value="1"/>
</dbReference>
<keyword evidence="1" id="KW-0677">Repeat</keyword>
<dbReference type="Pfam" id="PF00076">
    <property type="entry name" value="RRM_1"/>
    <property type="match status" value="2"/>
</dbReference>
<protein>
    <recommendedName>
        <fullName evidence="4">RRM domain-containing protein</fullName>
    </recommendedName>
</protein>
<proteinExistence type="predicted"/>
<reference evidence="5 6" key="1">
    <citation type="submission" date="2016-11" db="EMBL/GenBank/DDBJ databases">
        <title>The macronuclear genome of Stentor coeruleus: a giant cell with tiny introns.</title>
        <authorList>
            <person name="Slabodnick M."/>
            <person name="Ruby J.G."/>
            <person name="Reiff S.B."/>
            <person name="Swart E.C."/>
            <person name="Gosai S."/>
            <person name="Prabakaran S."/>
            <person name="Witkowska E."/>
            <person name="Larue G.E."/>
            <person name="Fisher S."/>
            <person name="Freeman R.M."/>
            <person name="Gunawardena J."/>
            <person name="Chu W."/>
            <person name="Stover N.A."/>
            <person name="Gregory B.D."/>
            <person name="Nowacki M."/>
            <person name="Derisi J."/>
            <person name="Roy S.W."/>
            <person name="Marshall W.F."/>
            <person name="Sood P."/>
        </authorList>
    </citation>
    <scope>NUCLEOTIDE SEQUENCE [LARGE SCALE GENOMIC DNA]</scope>
    <source>
        <strain evidence="5">WM001</strain>
    </source>
</reference>
<dbReference type="InterPro" id="IPR035979">
    <property type="entry name" value="RBD_domain_sf"/>
</dbReference>
<dbReference type="InterPro" id="IPR000504">
    <property type="entry name" value="RRM_dom"/>
</dbReference>
<comment type="caution">
    <text evidence="5">The sequence shown here is derived from an EMBL/GenBank/DDBJ whole genome shotgun (WGS) entry which is preliminary data.</text>
</comment>
<gene>
    <name evidence="5" type="ORF">SteCoe_10877</name>
</gene>
<sequence>MEDTISCRKLFIGGLASHTTRESLKSHFEKFGLVQDSILMVDKVSGRSRCFGFITMQDPQAIDTILSQTQYLDGKKVDCKRAVPREQSHPQGSSSVPSFKTKKMFVGGLPPDVTNENFRSFFEQFGEIEDSVVILDKETCRPRGFGFVTYVNEDTADKVLENNDKNYINGKWVECKKATPRQAQGNHIGFVNTPYMMYPAMQVPYHHDYYGQNYQTMMYGHQQEYSYNYAYTQNTGDAQNTEYFK</sequence>
<dbReference type="Gene3D" id="3.30.70.330">
    <property type="match status" value="2"/>
</dbReference>
<evidence type="ECO:0000256" key="3">
    <source>
        <dbReference type="PROSITE-ProRule" id="PRU00176"/>
    </source>
</evidence>
<dbReference type="EMBL" id="MPUH01000178">
    <property type="protein sequence ID" value="OMJ87375.1"/>
    <property type="molecule type" value="Genomic_DNA"/>
</dbReference>
<evidence type="ECO:0000313" key="6">
    <source>
        <dbReference type="Proteomes" id="UP000187209"/>
    </source>
</evidence>
<evidence type="ECO:0000256" key="2">
    <source>
        <dbReference type="ARBA" id="ARBA00022884"/>
    </source>
</evidence>
<dbReference type="GO" id="GO:0006417">
    <property type="term" value="P:regulation of translation"/>
    <property type="evidence" value="ECO:0007669"/>
    <property type="project" value="TreeGrafter"/>
</dbReference>
<keyword evidence="6" id="KW-1185">Reference proteome</keyword>
<dbReference type="SUPFAM" id="SSF54928">
    <property type="entry name" value="RNA-binding domain, RBD"/>
    <property type="match status" value="2"/>
</dbReference>
<feature type="domain" description="RRM" evidence="4">
    <location>
        <begin position="102"/>
        <end position="180"/>
    </location>
</feature>
<evidence type="ECO:0000313" key="5">
    <source>
        <dbReference type="EMBL" id="OMJ87375.1"/>
    </source>
</evidence>
<dbReference type="PROSITE" id="PS50102">
    <property type="entry name" value="RRM"/>
    <property type="match status" value="2"/>
</dbReference>
<dbReference type="PANTHER" id="PTHR48032">
    <property type="entry name" value="RNA-BINDING PROTEIN MUSASHI HOMOLOG RBP6"/>
    <property type="match status" value="1"/>
</dbReference>